<reference evidence="3 5" key="2">
    <citation type="journal article" date="2013" name="Nature">
        <title>Insights into bilaterian evolution from three spiralian genomes.</title>
        <authorList>
            <person name="Simakov O."/>
            <person name="Marletaz F."/>
            <person name="Cho S.J."/>
            <person name="Edsinger-Gonzales E."/>
            <person name="Havlak P."/>
            <person name="Hellsten U."/>
            <person name="Kuo D.H."/>
            <person name="Larsson T."/>
            <person name="Lv J."/>
            <person name="Arendt D."/>
            <person name="Savage R."/>
            <person name="Osoegawa K."/>
            <person name="de Jong P."/>
            <person name="Grimwood J."/>
            <person name="Chapman J.A."/>
            <person name="Shapiro H."/>
            <person name="Aerts A."/>
            <person name="Otillar R.P."/>
            <person name="Terry A.Y."/>
            <person name="Boore J.L."/>
            <person name="Grigoriev I.V."/>
            <person name="Lindberg D.R."/>
            <person name="Seaver E.C."/>
            <person name="Weisblat D.A."/>
            <person name="Putnam N.H."/>
            <person name="Rokhsar D.S."/>
        </authorList>
    </citation>
    <scope>NUCLEOTIDE SEQUENCE</scope>
</reference>
<dbReference type="OrthoDB" id="5373615at2759"/>
<dbReference type="RefSeq" id="XP_009019625.1">
    <property type="nucleotide sequence ID" value="XM_009021377.1"/>
</dbReference>
<dbReference type="CTD" id="20199178"/>
<dbReference type="Pfam" id="PF12752">
    <property type="entry name" value="SUZ"/>
    <property type="match status" value="1"/>
</dbReference>
<keyword evidence="5" id="KW-1185">Reference proteome</keyword>
<organism evidence="4 5">
    <name type="scientific">Helobdella robusta</name>
    <name type="common">Californian leech</name>
    <dbReference type="NCBI Taxonomy" id="6412"/>
    <lineage>
        <taxon>Eukaryota</taxon>
        <taxon>Metazoa</taxon>
        <taxon>Spiralia</taxon>
        <taxon>Lophotrochozoa</taxon>
        <taxon>Annelida</taxon>
        <taxon>Clitellata</taxon>
        <taxon>Hirudinea</taxon>
        <taxon>Rhynchobdellida</taxon>
        <taxon>Glossiphoniidae</taxon>
        <taxon>Helobdella</taxon>
    </lineage>
</organism>
<dbReference type="InterPro" id="IPR039228">
    <property type="entry name" value="SZRD1"/>
</dbReference>
<dbReference type="GeneID" id="20199178"/>
<dbReference type="EnsemblMetazoa" id="HelroT161460">
    <property type="protein sequence ID" value="HelroP161460"/>
    <property type="gene ID" value="HelroG161460"/>
</dbReference>
<dbReference type="EMBL" id="AMQM01000823">
    <property type="status" value="NOT_ANNOTATED_CDS"/>
    <property type="molecule type" value="Genomic_DNA"/>
</dbReference>
<feature type="compositionally biased region" description="Low complexity" evidence="1">
    <location>
        <begin position="138"/>
        <end position="155"/>
    </location>
</feature>
<sequence>MADDSDAADNWEALDDHTELNKQLEKLVSKVEEQKINNAFDQSSFSSTTATILTTNKPAIRILRRDTTQSQSTPSLKSMVASKPVRTIEEREAAYAKARLRIMGSADDTYPSDGLEGSAVNSSGTTLASNKNCIKNTCTNTKPLSSSSSSTSVNSKKQNPNLLR</sequence>
<dbReference type="PROSITE" id="PS51673">
    <property type="entry name" value="SUZ"/>
    <property type="match status" value="1"/>
</dbReference>
<protein>
    <recommendedName>
        <fullName evidence="2">SUZ domain-containing protein</fullName>
    </recommendedName>
</protein>
<dbReference type="PANTHER" id="PTHR31796:SF2">
    <property type="entry name" value="SUZ DOMAIN-CONTAINING PROTEIN 1"/>
    <property type="match status" value="1"/>
</dbReference>
<dbReference type="InParanoid" id="T1ERH8"/>
<dbReference type="InterPro" id="IPR024771">
    <property type="entry name" value="SUZ"/>
</dbReference>
<dbReference type="STRING" id="6412.T1ERH8"/>
<feature type="region of interest" description="Disordered" evidence="1">
    <location>
        <begin position="138"/>
        <end position="164"/>
    </location>
</feature>
<dbReference type="KEGG" id="hro:HELRODRAFT_161460"/>
<evidence type="ECO:0000313" key="4">
    <source>
        <dbReference type="EnsemblMetazoa" id="HelroP161460"/>
    </source>
</evidence>
<evidence type="ECO:0000256" key="1">
    <source>
        <dbReference type="SAM" id="MobiDB-lite"/>
    </source>
</evidence>
<dbReference type="Proteomes" id="UP000015101">
    <property type="component" value="Unassembled WGS sequence"/>
</dbReference>
<dbReference type="EMBL" id="KB096742">
    <property type="protein sequence ID" value="ESO02217.1"/>
    <property type="molecule type" value="Genomic_DNA"/>
</dbReference>
<reference evidence="5" key="1">
    <citation type="submission" date="2012-12" db="EMBL/GenBank/DDBJ databases">
        <authorList>
            <person name="Hellsten U."/>
            <person name="Grimwood J."/>
            <person name="Chapman J.A."/>
            <person name="Shapiro H."/>
            <person name="Aerts A."/>
            <person name="Otillar R.P."/>
            <person name="Terry A.Y."/>
            <person name="Boore J.L."/>
            <person name="Simakov O."/>
            <person name="Marletaz F."/>
            <person name="Cho S.-J."/>
            <person name="Edsinger-Gonzales E."/>
            <person name="Havlak P."/>
            <person name="Kuo D.-H."/>
            <person name="Larsson T."/>
            <person name="Lv J."/>
            <person name="Arendt D."/>
            <person name="Savage R."/>
            <person name="Osoegawa K."/>
            <person name="de Jong P."/>
            <person name="Lindberg D.R."/>
            <person name="Seaver E.C."/>
            <person name="Weisblat D.A."/>
            <person name="Putnam N.H."/>
            <person name="Grigoriev I.V."/>
            <person name="Rokhsar D.S."/>
        </authorList>
    </citation>
    <scope>NUCLEOTIDE SEQUENCE</scope>
</reference>
<gene>
    <name evidence="4" type="primary">20199178</name>
    <name evidence="3" type="ORF">HELRODRAFT_161460</name>
</gene>
<name>T1ERH8_HELRO</name>
<reference evidence="4" key="3">
    <citation type="submission" date="2015-06" db="UniProtKB">
        <authorList>
            <consortium name="EnsemblMetazoa"/>
        </authorList>
    </citation>
    <scope>IDENTIFICATION</scope>
</reference>
<feature type="domain" description="SUZ" evidence="2">
    <location>
        <begin position="30"/>
        <end position="107"/>
    </location>
</feature>
<accession>T1ERH8</accession>
<dbReference type="AlphaFoldDB" id="T1ERH8"/>
<dbReference type="PANTHER" id="PTHR31796">
    <property type="entry name" value="SUZ DOMAIN-CONTAINING PROTEIN 1"/>
    <property type="match status" value="1"/>
</dbReference>
<proteinExistence type="predicted"/>
<evidence type="ECO:0000259" key="2">
    <source>
        <dbReference type="PROSITE" id="PS51673"/>
    </source>
</evidence>
<dbReference type="HOGENOM" id="CLU_1620836_0_0_1"/>
<evidence type="ECO:0000313" key="3">
    <source>
        <dbReference type="EMBL" id="ESO02217.1"/>
    </source>
</evidence>
<evidence type="ECO:0000313" key="5">
    <source>
        <dbReference type="Proteomes" id="UP000015101"/>
    </source>
</evidence>